<dbReference type="InterPro" id="IPR004583">
    <property type="entry name" value="DNA_repair_Rad4"/>
</dbReference>
<name>A0A4Y7Q4B4_9AGAM</name>
<evidence type="ECO:0000256" key="3">
    <source>
        <dbReference type="ARBA" id="ARBA00022763"/>
    </source>
</evidence>
<evidence type="ECO:0000259" key="8">
    <source>
        <dbReference type="SMART" id="SM01031"/>
    </source>
</evidence>
<evidence type="ECO:0000256" key="4">
    <source>
        <dbReference type="ARBA" id="ARBA00023204"/>
    </source>
</evidence>
<evidence type="ECO:0000313" key="10">
    <source>
        <dbReference type="EMBL" id="TDL22161.1"/>
    </source>
</evidence>
<sequence length="953" mass="107067">MSDVDYSYENGQDVSSQRGDGASSNNGDFTAGDDSDEEMDWEEVTVPQDPLFTTQPEEQPLVGAAGKIAQTIEIILPHKGTRKVTEEQKNSAAKISNAERLIRLESHKIHTVALLANALIRNKWINDRLLQARLMSLTPLAIQNSFLMISKKRQPDAAKRGRLFEAAMMRLTQWWYETFQVIDEGHIRSRTFDEMKKAIENEQVQDGDGEVIRSSKSLMKHALMGRGCRDTSAQLFTALCRALGIPARLVVSIQSVPWQAKVGKPKPKKVSKSKNKTKPAVEIQVIDVDADEDDMEEVAIPSTTVDVKGKGKEKAFPGSGRTVSGQVEAFDGGRDNVIHKPVIKLRKSKPKGNRLSGSPHRREPGPPLGGYPPVFWTEVFSRPDGRWLPVDPIRYIVNKRRVFEPLAHDKNNRMVYVVGIEEDGYARDVTPRYAKEYGAKTAKIQLGGKGRKEWWGKLMGCVTRPFRLNRDDIEDEEFEVNQIIEGMPTSVVGFKDHPVYVLERHLKREEVIHPKTELGKFRGESVYPRGNVIPLKTSENWMRAGRTIREGCQPLKWVKRRAVTLHRRRAIEAAQQEGGEVMQGLYSEAQTELYRPDPIVDGEIPKNDFGNIDLYVPSMLPPGAAHIPYKGTAKIARQLGFDYAEAVTGFEFRKGKALPVVTGIVIAAEHEETLLEAYWESEQNAEEKERAKKMDRVLKRWTRLVQGLRIRQRLQEQYAGGIQVQIPRGSKEPDNIHQGGGFITDADSIVQPYILPKYEHGFQTAEDETIDVTRDELHKLPDEGPVVIDQQHLVDDDDNVVLNDSSRSQVPQEHGAPISMRELAEAASNVHDRLGQDANLLAVPSETTPSNGRSSRSSRQSSGKINRAGTPSSSTKGSERSTRKRVRSTQSLVDSPFDSQEEDDEKRPSPSKRNKPVVTPSTTRVLRSRAPKTVEQLQQEREAEEAFRKAVEE</sequence>
<dbReference type="Pfam" id="PF01841">
    <property type="entry name" value="Transglut_core"/>
    <property type="match status" value="1"/>
</dbReference>
<dbReference type="Pfam" id="PF10404">
    <property type="entry name" value="BHD_2"/>
    <property type="match status" value="1"/>
</dbReference>
<dbReference type="Pfam" id="PF10403">
    <property type="entry name" value="BHD_1"/>
    <property type="match status" value="1"/>
</dbReference>
<dbReference type="InterPro" id="IPR018327">
    <property type="entry name" value="BHD_2"/>
</dbReference>
<dbReference type="GO" id="GO:0003697">
    <property type="term" value="F:single-stranded DNA binding"/>
    <property type="evidence" value="ECO:0007669"/>
    <property type="project" value="TreeGrafter"/>
</dbReference>
<feature type="compositionally biased region" description="Acidic residues" evidence="6">
    <location>
        <begin position="31"/>
        <end position="43"/>
    </location>
</feature>
<comment type="similarity">
    <text evidence="2">Belongs to the XPC family.</text>
</comment>
<dbReference type="GO" id="GO:0003684">
    <property type="term" value="F:damaged DNA binding"/>
    <property type="evidence" value="ECO:0007669"/>
    <property type="project" value="InterPro"/>
</dbReference>
<dbReference type="GO" id="GO:0005737">
    <property type="term" value="C:cytoplasm"/>
    <property type="evidence" value="ECO:0007669"/>
    <property type="project" value="TreeGrafter"/>
</dbReference>
<dbReference type="GO" id="GO:0006289">
    <property type="term" value="P:nucleotide-excision repair"/>
    <property type="evidence" value="ECO:0007669"/>
    <property type="project" value="InterPro"/>
</dbReference>
<dbReference type="Gene3D" id="3.30.70.2460">
    <property type="entry name" value="Rad4, beta-hairpin domain BHD3"/>
    <property type="match status" value="1"/>
</dbReference>
<protein>
    <submittedName>
        <fullName evidence="10">Rad4-domain-containing protein</fullName>
    </submittedName>
</protein>
<dbReference type="OrthoDB" id="300780at2759"/>
<feature type="compositionally biased region" description="Low complexity" evidence="6">
    <location>
        <begin position="853"/>
        <end position="862"/>
    </location>
</feature>
<evidence type="ECO:0000256" key="2">
    <source>
        <dbReference type="ARBA" id="ARBA00009525"/>
    </source>
</evidence>
<dbReference type="SMART" id="SM01032">
    <property type="entry name" value="BHD_3"/>
    <property type="match status" value="1"/>
</dbReference>
<feature type="compositionally biased region" description="Polar residues" evidence="6">
    <location>
        <begin position="9"/>
        <end position="28"/>
    </location>
</feature>
<accession>A0A4Y7Q4B4</accession>
<dbReference type="SUPFAM" id="SSF54001">
    <property type="entry name" value="Cysteine proteinases"/>
    <property type="match status" value="1"/>
</dbReference>
<dbReference type="FunFam" id="3.30.70.2460:FF:000001">
    <property type="entry name" value="DNA repair protein Rad4 family"/>
    <property type="match status" value="1"/>
</dbReference>
<keyword evidence="3" id="KW-0227">DNA damage</keyword>
<feature type="domain" description="Rad4 beta-hairpin" evidence="9">
    <location>
        <begin position="604"/>
        <end position="678"/>
    </location>
</feature>
<dbReference type="Pfam" id="PF10405">
    <property type="entry name" value="BHD_3"/>
    <property type="match status" value="1"/>
</dbReference>
<evidence type="ECO:0000313" key="11">
    <source>
        <dbReference type="Proteomes" id="UP000294933"/>
    </source>
</evidence>
<dbReference type="Gene3D" id="3.30.60.290">
    <property type="entry name" value="Rad4, beta-hairpin domain BHD2"/>
    <property type="match status" value="1"/>
</dbReference>
<dbReference type="SMART" id="SM01030">
    <property type="entry name" value="BHD_1"/>
    <property type="match status" value="1"/>
</dbReference>
<dbReference type="Gene3D" id="3.90.260.10">
    <property type="entry name" value="Transglutaminase-like"/>
    <property type="match status" value="1"/>
</dbReference>
<dbReference type="STRING" id="50990.A0A4Y7Q4B4"/>
<dbReference type="InterPro" id="IPR042488">
    <property type="entry name" value="Rad4_BHD3_sf"/>
</dbReference>
<dbReference type="Pfam" id="PF03835">
    <property type="entry name" value="Rad4"/>
    <property type="match status" value="1"/>
</dbReference>
<dbReference type="AlphaFoldDB" id="A0A4Y7Q4B4"/>
<dbReference type="Gene3D" id="2.20.20.110">
    <property type="entry name" value="Rad4, beta-hairpin domain BHD1"/>
    <property type="match status" value="1"/>
</dbReference>
<feature type="region of interest" description="Disordered" evidence="6">
    <location>
        <begin position="347"/>
        <end position="368"/>
    </location>
</feature>
<evidence type="ECO:0000256" key="6">
    <source>
        <dbReference type="SAM" id="MobiDB-lite"/>
    </source>
</evidence>
<keyword evidence="11" id="KW-1185">Reference proteome</keyword>
<dbReference type="InterPro" id="IPR038765">
    <property type="entry name" value="Papain-like_cys_pep_sf"/>
</dbReference>
<dbReference type="EMBL" id="ML170176">
    <property type="protein sequence ID" value="TDL22161.1"/>
    <property type="molecule type" value="Genomic_DNA"/>
</dbReference>
<dbReference type="Proteomes" id="UP000294933">
    <property type="component" value="Unassembled WGS sequence"/>
</dbReference>
<feature type="compositionally biased region" description="Basic and acidic residues" evidence="6">
    <location>
        <begin position="938"/>
        <end position="953"/>
    </location>
</feature>
<evidence type="ECO:0000259" key="9">
    <source>
        <dbReference type="SMART" id="SM01032"/>
    </source>
</evidence>
<reference evidence="10 11" key="1">
    <citation type="submission" date="2018-06" db="EMBL/GenBank/DDBJ databases">
        <title>A transcriptomic atlas of mushroom development highlights an independent origin of complex multicellularity.</title>
        <authorList>
            <consortium name="DOE Joint Genome Institute"/>
            <person name="Krizsan K."/>
            <person name="Almasi E."/>
            <person name="Merenyi Z."/>
            <person name="Sahu N."/>
            <person name="Viragh M."/>
            <person name="Koszo T."/>
            <person name="Mondo S."/>
            <person name="Kiss B."/>
            <person name="Balint B."/>
            <person name="Kues U."/>
            <person name="Barry K."/>
            <person name="Hegedus J.C."/>
            <person name="Henrissat B."/>
            <person name="Johnson J."/>
            <person name="Lipzen A."/>
            <person name="Ohm R."/>
            <person name="Nagy I."/>
            <person name="Pangilinan J."/>
            <person name="Yan J."/>
            <person name="Xiong Y."/>
            <person name="Grigoriev I.V."/>
            <person name="Hibbett D.S."/>
            <person name="Nagy L.G."/>
        </authorList>
    </citation>
    <scope>NUCLEOTIDE SEQUENCE [LARGE SCALE GENOMIC DNA]</scope>
    <source>
        <strain evidence="10 11">SZMC22713</strain>
    </source>
</reference>
<keyword evidence="4" id="KW-0234">DNA repair</keyword>
<dbReference type="GO" id="GO:0071942">
    <property type="term" value="C:XPC complex"/>
    <property type="evidence" value="ECO:0007669"/>
    <property type="project" value="TreeGrafter"/>
</dbReference>
<dbReference type="PANTHER" id="PTHR12135">
    <property type="entry name" value="DNA REPAIR PROTEIN XP-C / RAD4"/>
    <property type="match status" value="1"/>
</dbReference>
<dbReference type="InterPro" id="IPR018325">
    <property type="entry name" value="Rad4/PNGase_transGLS-fold"/>
</dbReference>
<keyword evidence="5" id="KW-0539">Nucleus</keyword>
<organism evidence="10 11">
    <name type="scientific">Rickenella mellea</name>
    <dbReference type="NCBI Taxonomy" id="50990"/>
    <lineage>
        <taxon>Eukaryota</taxon>
        <taxon>Fungi</taxon>
        <taxon>Dikarya</taxon>
        <taxon>Basidiomycota</taxon>
        <taxon>Agaricomycotina</taxon>
        <taxon>Agaricomycetes</taxon>
        <taxon>Hymenochaetales</taxon>
        <taxon>Rickenellaceae</taxon>
        <taxon>Rickenella</taxon>
    </lineage>
</organism>
<evidence type="ECO:0000259" key="7">
    <source>
        <dbReference type="SMART" id="SM01030"/>
    </source>
</evidence>
<dbReference type="InterPro" id="IPR002931">
    <property type="entry name" value="Transglutaminase-like"/>
</dbReference>
<dbReference type="SMART" id="SM01031">
    <property type="entry name" value="BHD_2"/>
    <property type="match status" value="1"/>
</dbReference>
<dbReference type="InterPro" id="IPR018328">
    <property type="entry name" value="Rad4_beta-hairpin_dom3"/>
</dbReference>
<proteinExistence type="inferred from homology"/>
<feature type="region of interest" description="Disordered" evidence="6">
    <location>
        <begin position="1"/>
        <end position="46"/>
    </location>
</feature>
<comment type="subcellular location">
    <subcellularLocation>
        <location evidence="1">Nucleus</location>
    </subcellularLocation>
</comment>
<evidence type="ECO:0000256" key="5">
    <source>
        <dbReference type="ARBA" id="ARBA00023242"/>
    </source>
</evidence>
<feature type="region of interest" description="Disordered" evidence="6">
    <location>
        <begin position="841"/>
        <end position="953"/>
    </location>
</feature>
<dbReference type="PANTHER" id="PTHR12135:SF0">
    <property type="entry name" value="DNA REPAIR PROTEIN COMPLEMENTING XP-C CELLS"/>
    <property type="match status" value="1"/>
</dbReference>
<feature type="domain" description="Rad4 beta-hairpin" evidence="8">
    <location>
        <begin position="535"/>
        <end position="597"/>
    </location>
</feature>
<dbReference type="InterPro" id="IPR036985">
    <property type="entry name" value="Transglutaminase-like_sf"/>
</dbReference>
<dbReference type="GO" id="GO:0006298">
    <property type="term" value="P:mismatch repair"/>
    <property type="evidence" value="ECO:0007669"/>
    <property type="project" value="TreeGrafter"/>
</dbReference>
<dbReference type="InterPro" id="IPR018326">
    <property type="entry name" value="Rad4_beta-hairpin_dom1"/>
</dbReference>
<gene>
    <name evidence="10" type="ORF">BD410DRAFT_828604</name>
</gene>
<evidence type="ECO:0000256" key="1">
    <source>
        <dbReference type="ARBA" id="ARBA00004123"/>
    </source>
</evidence>
<feature type="domain" description="Rad4 beta-hairpin" evidence="7">
    <location>
        <begin position="483"/>
        <end position="533"/>
    </location>
</feature>
<dbReference type="VEuPathDB" id="FungiDB:BD410DRAFT_828604"/>
<dbReference type="GO" id="GO:0000111">
    <property type="term" value="C:nucleotide-excision repair factor 2 complex"/>
    <property type="evidence" value="ECO:0007669"/>
    <property type="project" value="TreeGrafter"/>
</dbReference>